<evidence type="ECO:0000313" key="1">
    <source>
        <dbReference type="EMBL" id="GGJ02778.1"/>
    </source>
</evidence>
<proteinExistence type="predicted"/>
<keyword evidence="2" id="KW-1185">Reference proteome</keyword>
<protein>
    <submittedName>
        <fullName evidence="1">Uncharacterized protein</fullName>
    </submittedName>
</protein>
<dbReference type="Proteomes" id="UP000653099">
    <property type="component" value="Unassembled WGS sequence"/>
</dbReference>
<comment type="caution">
    <text evidence="1">The sequence shown here is derived from an EMBL/GenBank/DDBJ whole genome shotgun (WGS) entry which is preliminary data.</text>
</comment>
<gene>
    <name evidence="1" type="ORF">GCM10008995_10720</name>
</gene>
<reference evidence="1" key="1">
    <citation type="journal article" date="2014" name="Int. J. Syst. Evol. Microbiol.">
        <title>Complete genome sequence of Corynebacterium casei LMG S-19264T (=DSM 44701T), isolated from a smear-ripened cheese.</title>
        <authorList>
            <consortium name="US DOE Joint Genome Institute (JGI-PGF)"/>
            <person name="Walter F."/>
            <person name="Albersmeier A."/>
            <person name="Kalinowski J."/>
            <person name="Ruckert C."/>
        </authorList>
    </citation>
    <scope>NUCLEOTIDE SEQUENCE</scope>
    <source>
        <strain evidence="1">JCM 14359</strain>
    </source>
</reference>
<name>A0A830EDX4_9EURY</name>
<dbReference type="OrthoDB" id="256286at2157"/>
<reference evidence="1" key="2">
    <citation type="submission" date="2020-09" db="EMBL/GenBank/DDBJ databases">
        <authorList>
            <person name="Sun Q."/>
            <person name="Ohkuma M."/>
        </authorList>
    </citation>
    <scope>NUCLEOTIDE SEQUENCE</scope>
    <source>
        <strain evidence="1">JCM 14359</strain>
    </source>
</reference>
<evidence type="ECO:0000313" key="2">
    <source>
        <dbReference type="Proteomes" id="UP000653099"/>
    </source>
</evidence>
<accession>A0A830EDX4</accession>
<organism evidence="1 2">
    <name type="scientific">Halobellus salinus</name>
    <dbReference type="NCBI Taxonomy" id="931585"/>
    <lineage>
        <taxon>Archaea</taxon>
        <taxon>Methanobacteriati</taxon>
        <taxon>Methanobacteriota</taxon>
        <taxon>Stenosarchaea group</taxon>
        <taxon>Halobacteria</taxon>
        <taxon>Halobacteriales</taxon>
        <taxon>Haloferacaceae</taxon>
        <taxon>Halobellus</taxon>
    </lineage>
</organism>
<dbReference type="AlphaFoldDB" id="A0A830EDX4"/>
<dbReference type="RefSeq" id="WP_188786373.1">
    <property type="nucleotide sequence ID" value="NZ_BMOC01000004.1"/>
</dbReference>
<dbReference type="EMBL" id="BMOC01000004">
    <property type="protein sequence ID" value="GGJ02778.1"/>
    <property type="molecule type" value="Genomic_DNA"/>
</dbReference>
<sequence length="88" mass="9966">MVAIRIEFDDDEQYERLKKLKKHRGLRWKGLLLEGEKKVREDTLNKGRTWFVPWSVGFTPAVNGGTLSLIQVATVRGAPTTDGETPNV</sequence>